<accession>A0AAD3CNU5</accession>
<dbReference type="Pfam" id="PF00106">
    <property type="entry name" value="adh_short"/>
    <property type="match status" value="1"/>
</dbReference>
<feature type="chain" id="PRO_5042243648" description="Short-chain dehydrogenase" evidence="1">
    <location>
        <begin position="23"/>
        <end position="327"/>
    </location>
</feature>
<keyword evidence="3" id="KW-1185">Reference proteome</keyword>
<dbReference type="PRINTS" id="PR00081">
    <property type="entry name" value="GDHRDH"/>
</dbReference>
<dbReference type="InterPro" id="IPR052184">
    <property type="entry name" value="SDR_enzymes"/>
</dbReference>
<proteinExistence type="predicted"/>
<dbReference type="PANTHER" id="PTHR45458">
    <property type="entry name" value="SHORT-CHAIN DEHYDROGENASE/REDUCTASE SDR"/>
    <property type="match status" value="1"/>
</dbReference>
<protein>
    <recommendedName>
        <fullName evidence="4">Short-chain dehydrogenase</fullName>
    </recommendedName>
</protein>
<evidence type="ECO:0000313" key="3">
    <source>
        <dbReference type="Proteomes" id="UP001054902"/>
    </source>
</evidence>
<evidence type="ECO:0000256" key="1">
    <source>
        <dbReference type="SAM" id="SignalP"/>
    </source>
</evidence>
<feature type="signal peptide" evidence="1">
    <location>
        <begin position="1"/>
        <end position="22"/>
    </location>
</feature>
<gene>
    <name evidence="2" type="ORF">CTEN210_05580</name>
</gene>
<dbReference type="AlphaFoldDB" id="A0AAD3CNU5"/>
<dbReference type="GO" id="GO:0016616">
    <property type="term" value="F:oxidoreductase activity, acting on the CH-OH group of donors, NAD or NADP as acceptor"/>
    <property type="evidence" value="ECO:0007669"/>
    <property type="project" value="TreeGrafter"/>
</dbReference>
<name>A0AAD3CNU5_9STRA</name>
<dbReference type="PANTHER" id="PTHR45458:SF1">
    <property type="entry name" value="SHORT CHAIN DEHYDROGENASE"/>
    <property type="match status" value="1"/>
</dbReference>
<evidence type="ECO:0008006" key="4">
    <source>
        <dbReference type="Google" id="ProtNLM"/>
    </source>
</evidence>
<comment type="caution">
    <text evidence="2">The sequence shown here is derived from an EMBL/GenBank/DDBJ whole genome shotgun (WGS) entry which is preliminary data.</text>
</comment>
<dbReference type="Gene3D" id="3.40.50.720">
    <property type="entry name" value="NAD(P)-binding Rossmann-like Domain"/>
    <property type="match status" value="1"/>
</dbReference>
<dbReference type="InterPro" id="IPR036291">
    <property type="entry name" value="NAD(P)-bd_dom_sf"/>
</dbReference>
<dbReference type="EMBL" id="BLLK01000032">
    <property type="protein sequence ID" value="GFH49104.1"/>
    <property type="molecule type" value="Genomic_DNA"/>
</dbReference>
<organism evidence="2 3">
    <name type="scientific">Chaetoceros tenuissimus</name>
    <dbReference type="NCBI Taxonomy" id="426638"/>
    <lineage>
        <taxon>Eukaryota</taxon>
        <taxon>Sar</taxon>
        <taxon>Stramenopiles</taxon>
        <taxon>Ochrophyta</taxon>
        <taxon>Bacillariophyta</taxon>
        <taxon>Coscinodiscophyceae</taxon>
        <taxon>Chaetocerotophycidae</taxon>
        <taxon>Chaetocerotales</taxon>
        <taxon>Chaetocerotaceae</taxon>
        <taxon>Chaetoceros</taxon>
    </lineage>
</organism>
<evidence type="ECO:0000313" key="2">
    <source>
        <dbReference type="EMBL" id="GFH49104.1"/>
    </source>
</evidence>
<sequence length="327" mass="35218">MLTLSKSLAIILSASALNNASAFATKSTAFTRSIATTSARTIATTSLNMSDAERYSIPDQPARFARAKKENNERYLNIESVYDGSYLQGKRVAITGANRGIGLALAKELVANGGKLVAIVRSSSPELEALNPEEIVTGIDVTSDEDCEGLSAKVKGGPIDILLNNAGYFYEPVESVVDNSLNFKEELKMIDICALGPLRISANLYQNGLLKEGSSIAMITSQGGAISWRTTQNPTGGDYGHHMSKAAANMMSVLLSQEFKDKNIAVGILHPGFNKTEMTAKYAEIWEIEGAVDSSVGAKRVFYEIGKINMENTGKFINCEDGLEIPW</sequence>
<dbReference type="Proteomes" id="UP001054902">
    <property type="component" value="Unassembled WGS sequence"/>
</dbReference>
<dbReference type="InterPro" id="IPR002347">
    <property type="entry name" value="SDR_fam"/>
</dbReference>
<keyword evidence="1" id="KW-0732">Signal</keyword>
<reference evidence="2 3" key="1">
    <citation type="journal article" date="2021" name="Sci. Rep.">
        <title>The genome of the diatom Chaetoceros tenuissimus carries an ancient integrated fragment of an extant virus.</title>
        <authorList>
            <person name="Hongo Y."/>
            <person name="Kimura K."/>
            <person name="Takaki Y."/>
            <person name="Yoshida Y."/>
            <person name="Baba S."/>
            <person name="Kobayashi G."/>
            <person name="Nagasaki K."/>
            <person name="Hano T."/>
            <person name="Tomaru Y."/>
        </authorList>
    </citation>
    <scope>NUCLEOTIDE SEQUENCE [LARGE SCALE GENOMIC DNA]</scope>
    <source>
        <strain evidence="2 3">NIES-3715</strain>
    </source>
</reference>
<dbReference type="SUPFAM" id="SSF51735">
    <property type="entry name" value="NAD(P)-binding Rossmann-fold domains"/>
    <property type="match status" value="1"/>
</dbReference>